<feature type="region of interest" description="Disordered" evidence="1">
    <location>
        <begin position="395"/>
        <end position="414"/>
    </location>
</feature>
<dbReference type="AlphaFoldDB" id="A0A0L6UW05"/>
<dbReference type="EMBL" id="LAVV01008482">
    <property type="protein sequence ID" value="KNZ52684.1"/>
    <property type="molecule type" value="Genomic_DNA"/>
</dbReference>
<accession>A0A0L6UW05</accession>
<organism evidence="3 4">
    <name type="scientific">Puccinia sorghi</name>
    <dbReference type="NCBI Taxonomy" id="27349"/>
    <lineage>
        <taxon>Eukaryota</taxon>
        <taxon>Fungi</taxon>
        <taxon>Dikarya</taxon>
        <taxon>Basidiomycota</taxon>
        <taxon>Pucciniomycotina</taxon>
        <taxon>Pucciniomycetes</taxon>
        <taxon>Pucciniales</taxon>
        <taxon>Pucciniaceae</taxon>
        <taxon>Puccinia</taxon>
    </lineage>
</organism>
<name>A0A0L6UW05_9BASI</name>
<sequence>MPAFGMQKLPGSFCGYSSLCARRSDCTKTSKYSNRTEPVFFFFFFFFFFFLKFHLLRFISSCFHITQSEVNVHTCKVQRGPLYLTRQCVNFAFIFGVWVWEKTSAKLQTHKFHGPLINPSFYFFPGNYLTFVLELGLSDLDEGARDNGKKGFGPFLERLSRKRMREPMGQLLVSMLIKAHRLQCLLKGSGMRRKKEISTIGAISSPKTKAKCTHCLFRYKGAMFVHCLHFGFKMPKFPSTWIFVIPLGPLAKDHQHFMILSGIEFSKLALNIEGYVKYTKSAIRNQSIICVKHIYFIRPELQLELVSTIWSLLILELRLFCRLTNFNIKFTSKKCDSLMGEEPTCFENGGFRKTHQLNNDRFGLMGLASSIRSFIPSQLFILIWSYHQTTQQNTPNITPIPDHLEQQPHPPTQQFHQSQECENTLLDSISEDIVELI</sequence>
<feature type="transmembrane region" description="Helical" evidence="2">
    <location>
        <begin position="39"/>
        <end position="59"/>
    </location>
</feature>
<gene>
    <name evidence="3" type="ORF">VP01_3482g3</name>
</gene>
<keyword evidence="4" id="KW-1185">Reference proteome</keyword>
<protein>
    <submittedName>
        <fullName evidence="3">Uncharacterized protein</fullName>
    </submittedName>
</protein>
<evidence type="ECO:0000256" key="2">
    <source>
        <dbReference type="SAM" id="Phobius"/>
    </source>
</evidence>
<evidence type="ECO:0000256" key="1">
    <source>
        <dbReference type="SAM" id="MobiDB-lite"/>
    </source>
</evidence>
<reference evidence="3 4" key="1">
    <citation type="submission" date="2015-08" db="EMBL/GenBank/DDBJ databases">
        <title>Next Generation Sequencing and Analysis of the Genome of Puccinia sorghi L Schw, the Causal Agent of Maize Common Rust.</title>
        <authorList>
            <person name="Rochi L."/>
            <person name="Burguener G."/>
            <person name="Darino M."/>
            <person name="Turjanski A."/>
            <person name="Kreff E."/>
            <person name="Dieguez M.J."/>
            <person name="Sacco F."/>
        </authorList>
    </citation>
    <scope>NUCLEOTIDE SEQUENCE [LARGE SCALE GENOMIC DNA]</scope>
    <source>
        <strain evidence="3 4">RO10H11247</strain>
    </source>
</reference>
<evidence type="ECO:0000313" key="4">
    <source>
        <dbReference type="Proteomes" id="UP000037035"/>
    </source>
</evidence>
<evidence type="ECO:0000313" key="3">
    <source>
        <dbReference type="EMBL" id="KNZ52684.1"/>
    </source>
</evidence>
<keyword evidence="2" id="KW-1133">Transmembrane helix</keyword>
<feature type="transmembrane region" description="Helical" evidence="2">
    <location>
        <begin position="80"/>
        <end position="100"/>
    </location>
</feature>
<proteinExistence type="predicted"/>
<keyword evidence="2" id="KW-0472">Membrane</keyword>
<dbReference type="VEuPathDB" id="FungiDB:VP01_3482g3"/>
<dbReference type="Proteomes" id="UP000037035">
    <property type="component" value="Unassembled WGS sequence"/>
</dbReference>
<comment type="caution">
    <text evidence="3">The sequence shown here is derived from an EMBL/GenBank/DDBJ whole genome shotgun (WGS) entry which is preliminary data.</text>
</comment>
<keyword evidence="2" id="KW-0812">Transmembrane</keyword>